<evidence type="ECO:0000313" key="3">
    <source>
        <dbReference type="Proteomes" id="UP000005317"/>
    </source>
</evidence>
<dbReference type="SUPFAM" id="SSF54909">
    <property type="entry name" value="Dimeric alpha+beta barrel"/>
    <property type="match status" value="1"/>
</dbReference>
<feature type="domain" description="ABM" evidence="1">
    <location>
        <begin position="1"/>
        <end position="72"/>
    </location>
</feature>
<evidence type="ECO:0000313" key="2">
    <source>
        <dbReference type="EMBL" id="EIJ34779.1"/>
    </source>
</evidence>
<reference evidence="3" key="1">
    <citation type="journal article" date="2011" name="Stand. Genomic Sci.">
        <title>Genome sequence of the filamentous, gliding Thiothrix nivea neotype strain (JP2(T)).</title>
        <authorList>
            <person name="Lapidus A."/>
            <person name="Nolan M."/>
            <person name="Lucas S."/>
            <person name="Glavina Del Rio T."/>
            <person name="Tice H."/>
            <person name="Cheng J.F."/>
            <person name="Tapia R."/>
            <person name="Han C."/>
            <person name="Goodwin L."/>
            <person name="Pitluck S."/>
            <person name="Liolios K."/>
            <person name="Pagani I."/>
            <person name="Ivanova N."/>
            <person name="Huntemann M."/>
            <person name="Mavromatis K."/>
            <person name="Mikhailova N."/>
            <person name="Pati A."/>
            <person name="Chen A."/>
            <person name="Palaniappan K."/>
            <person name="Land M."/>
            <person name="Brambilla E.M."/>
            <person name="Rohde M."/>
            <person name="Abt B."/>
            <person name="Verbarg S."/>
            <person name="Goker M."/>
            <person name="Bristow J."/>
            <person name="Eisen J.A."/>
            <person name="Markowitz V."/>
            <person name="Hugenholtz P."/>
            <person name="Kyrpides N.C."/>
            <person name="Klenk H.P."/>
            <person name="Woyke T."/>
        </authorList>
    </citation>
    <scope>NUCLEOTIDE SEQUENCE [LARGE SCALE GENOMIC DNA]</scope>
    <source>
        <strain evidence="3">ATCC 35100 / DSM 5205 / JP2</strain>
    </source>
</reference>
<dbReference type="InterPro" id="IPR011008">
    <property type="entry name" value="Dimeric_a/b-barrel"/>
</dbReference>
<dbReference type="Gene3D" id="3.30.70.100">
    <property type="match status" value="1"/>
</dbReference>
<sequence length="98" mass="11591">MFIVIFRATTRELDAEYSVTAARMRELAMQEFGCLDFHSVCEGREEISLSYWPDEASIRAWKNHPEHLLAQQRGRERWYESYSVEIAQVSRQYQVTGK</sequence>
<organism evidence="2 3">
    <name type="scientific">Thiothrix nivea (strain ATCC 35100 / DSM 5205 / JP2)</name>
    <dbReference type="NCBI Taxonomy" id="870187"/>
    <lineage>
        <taxon>Bacteria</taxon>
        <taxon>Pseudomonadati</taxon>
        <taxon>Pseudomonadota</taxon>
        <taxon>Gammaproteobacteria</taxon>
        <taxon>Thiotrichales</taxon>
        <taxon>Thiotrichaceae</taxon>
        <taxon>Thiothrix</taxon>
    </lineage>
</organism>
<keyword evidence="3" id="KW-1185">Reference proteome</keyword>
<accession>A0A656HHT5</accession>
<dbReference type="AlphaFoldDB" id="A0A656HHT5"/>
<dbReference type="InterPro" id="IPR007138">
    <property type="entry name" value="ABM_dom"/>
</dbReference>
<proteinExistence type="predicted"/>
<protein>
    <recommendedName>
        <fullName evidence="1">ABM domain-containing protein</fullName>
    </recommendedName>
</protein>
<dbReference type="Proteomes" id="UP000005317">
    <property type="component" value="Unassembled WGS sequence"/>
</dbReference>
<evidence type="ECO:0000259" key="1">
    <source>
        <dbReference type="Pfam" id="PF03992"/>
    </source>
</evidence>
<dbReference type="PANTHER" id="PTHR37811:SF2">
    <property type="entry name" value="ABM DOMAIN-CONTAINING PROTEIN"/>
    <property type="match status" value="1"/>
</dbReference>
<dbReference type="InterPro" id="IPR052936">
    <property type="entry name" value="Jasmonate_Hydroxylase-like"/>
</dbReference>
<dbReference type="RefSeq" id="WP_002708701.1">
    <property type="nucleotide sequence ID" value="NZ_JH651384.1"/>
</dbReference>
<name>A0A656HHT5_THINJ</name>
<dbReference type="EMBL" id="JH651384">
    <property type="protein sequence ID" value="EIJ34779.1"/>
    <property type="molecule type" value="Genomic_DNA"/>
</dbReference>
<dbReference type="PANTHER" id="PTHR37811">
    <property type="entry name" value="BLL5343 PROTEIN"/>
    <property type="match status" value="1"/>
</dbReference>
<gene>
    <name evidence="2" type="ORF">Thini_2214</name>
</gene>
<dbReference type="OrthoDB" id="9797060at2"/>
<dbReference type="Pfam" id="PF03992">
    <property type="entry name" value="ABM"/>
    <property type="match status" value="1"/>
</dbReference>